<dbReference type="Pfam" id="PF00528">
    <property type="entry name" value="BPD_transp_1"/>
    <property type="match status" value="1"/>
</dbReference>
<evidence type="ECO:0000256" key="2">
    <source>
        <dbReference type="ARBA" id="ARBA00022448"/>
    </source>
</evidence>
<dbReference type="EMBL" id="CP010411">
    <property type="protein sequence ID" value="ALE08730.1"/>
    <property type="molecule type" value="Genomic_DNA"/>
</dbReference>
<evidence type="ECO:0000256" key="3">
    <source>
        <dbReference type="ARBA" id="ARBA00022475"/>
    </source>
</evidence>
<dbReference type="PANTHER" id="PTHR30043">
    <property type="entry name" value="PHOSPHONATES TRANSPORT SYSTEM PERMEASE PROTEIN"/>
    <property type="match status" value="1"/>
</dbReference>
<gene>
    <name evidence="8" type="ORF">RY67_675</name>
</gene>
<feature type="transmembrane region" description="Helical" evidence="7">
    <location>
        <begin position="121"/>
        <end position="140"/>
    </location>
</feature>
<feature type="transmembrane region" description="Helical" evidence="7">
    <location>
        <begin position="241"/>
        <end position="259"/>
    </location>
</feature>
<keyword evidence="3" id="KW-1003">Cell membrane</keyword>
<evidence type="ECO:0000313" key="9">
    <source>
        <dbReference type="Proteomes" id="UP000067206"/>
    </source>
</evidence>
<keyword evidence="6 7" id="KW-0472">Membrane</keyword>
<protein>
    <submittedName>
        <fullName evidence="8">Phosphonate ABC transporter permease component</fullName>
    </submittedName>
</protein>
<feature type="transmembrane region" description="Helical" evidence="7">
    <location>
        <begin position="19"/>
        <end position="36"/>
    </location>
</feature>
<dbReference type="SUPFAM" id="SSF161098">
    <property type="entry name" value="MetI-like"/>
    <property type="match status" value="1"/>
</dbReference>
<evidence type="ECO:0000256" key="5">
    <source>
        <dbReference type="ARBA" id="ARBA00022989"/>
    </source>
</evidence>
<evidence type="ECO:0000256" key="1">
    <source>
        <dbReference type="ARBA" id="ARBA00004651"/>
    </source>
</evidence>
<dbReference type="Gene3D" id="1.10.3720.10">
    <property type="entry name" value="MetI-like"/>
    <property type="match status" value="1"/>
</dbReference>
<dbReference type="GO" id="GO:0005886">
    <property type="term" value="C:plasma membrane"/>
    <property type="evidence" value="ECO:0007669"/>
    <property type="project" value="UniProtKB-SubCell"/>
</dbReference>
<keyword evidence="4 7" id="KW-0812">Transmembrane</keyword>
<evidence type="ECO:0000256" key="7">
    <source>
        <dbReference type="RuleBase" id="RU363032"/>
    </source>
</evidence>
<dbReference type="GO" id="GO:0015416">
    <property type="term" value="F:ABC-type phosphonate transporter activity"/>
    <property type="evidence" value="ECO:0007669"/>
    <property type="project" value="InterPro"/>
</dbReference>
<dbReference type="NCBIfam" id="TIGR01097">
    <property type="entry name" value="PhnE"/>
    <property type="match status" value="1"/>
</dbReference>
<dbReference type="InterPro" id="IPR035906">
    <property type="entry name" value="MetI-like_sf"/>
</dbReference>
<organism evidence="8 9">
    <name type="scientific">Bifidobacterium longum subsp. infantis</name>
    <dbReference type="NCBI Taxonomy" id="1682"/>
    <lineage>
        <taxon>Bacteria</taxon>
        <taxon>Bacillati</taxon>
        <taxon>Actinomycetota</taxon>
        <taxon>Actinomycetes</taxon>
        <taxon>Bifidobacteriales</taxon>
        <taxon>Bifidobacteriaceae</taxon>
        <taxon>Bifidobacterium</taxon>
    </lineage>
</organism>
<keyword evidence="2 7" id="KW-0813">Transport</keyword>
<accession>A0A0M4LTE2</accession>
<feature type="transmembrane region" description="Helical" evidence="7">
    <location>
        <begin position="80"/>
        <end position="100"/>
    </location>
</feature>
<dbReference type="RefSeq" id="WP_060620326.1">
    <property type="nucleotide sequence ID" value="NZ_NAQJ01000001.1"/>
</dbReference>
<sequence length="267" mass="28985">MTRIPSAGRPLKDTVHRNLWKRLATVIVFVVCFLAAKDATETDFGEAIANMGQAADFFSNLLSPDWAYFAKVWMPLVQTIRMSVVGTSLGLLFGVPFAFLCTSNVTGNRVVAMVARVVMDIIRTIPTLLLAALVVAFMGIGQVSGIITIAVFTFGIVGQLIYQSIEISDPGPVEAARSVGANRMQIATWSILPQIGQDIASYAMYAFEINIRASVILGYVGAGGVGVLLNSSLSLMRYDRVSLVILTVLVLVVIVDWVSEIIRKRLR</sequence>
<evidence type="ECO:0000313" key="8">
    <source>
        <dbReference type="EMBL" id="ALE08730.1"/>
    </source>
</evidence>
<keyword evidence="5 7" id="KW-1133">Transmembrane helix</keyword>
<evidence type="ECO:0000256" key="4">
    <source>
        <dbReference type="ARBA" id="ARBA00022692"/>
    </source>
</evidence>
<evidence type="ECO:0000256" key="6">
    <source>
        <dbReference type="ARBA" id="ARBA00023136"/>
    </source>
</evidence>
<dbReference type="AlphaFoldDB" id="A0A0M4LTE2"/>
<dbReference type="Proteomes" id="UP000067206">
    <property type="component" value="Chromosome"/>
</dbReference>
<name>A0A0M4LTE2_BIFLI</name>
<comment type="similarity">
    <text evidence="7">Belongs to the binding-protein-dependent transport system permease family.</text>
</comment>
<dbReference type="PROSITE" id="PS50928">
    <property type="entry name" value="ABC_TM1"/>
    <property type="match status" value="1"/>
</dbReference>
<dbReference type="PATRIC" id="fig|1682.24.peg.650"/>
<dbReference type="InterPro" id="IPR000515">
    <property type="entry name" value="MetI-like"/>
</dbReference>
<dbReference type="InterPro" id="IPR005769">
    <property type="entry name" value="PhnE/PtxC"/>
</dbReference>
<dbReference type="PANTHER" id="PTHR30043:SF1">
    <property type="entry name" value="ABC TRANSPORT SYSTEM PERMEASE PROTEIN P69"/>
    <property type="match status" value="1"/>
</dbReference>
<proteinExistence type="inferred from homology"/>
<reference evidence="8 9" key="1">
    <citation type="submission" date="2014-12" db="EMBL/GenBank/DDBJ databases">
        <title>Complete genome sequence of Bifidobacterium longum subsp. infantis BT1.</title>
        <authorList>
            <person name="Kim J.F."/>
            <person name="Kwak M.-J."/>
        </authorList>
    </citation>
    <scope>NUCLEOTIDE SEQUENCE [LARGE SCALE GENOMIC DNA]</scope>
    <source>
        <strain evidence="8 9">BT1</strain>
    </source>
</reference>
<comment type="subcellular location">
    <subcellularLocation>
        <location evidence="1 7">Cell membrane</location>
        <topology evidence="1 7">Multi-pass membrane protein</topology>
    </subcellularLocation>
</comment>
<dbReference type="CDD" id="cd06261">
    <property type="entry name" value="TM_PBP2"/>
    <property type="match status" value="1"/>
</dbReference>
<feature type="transmembrane region" description="Helical" evidence="7">
    <location>
        <begin position="209"/>
        <end position="229"/>
    </location>
</feature>